<feature type="region of interest" description="Disordered" evidence="1">
    <location>
        <begin position="1"/>
        <end position="78"/>
    </location>
</feature>
<evidence type="ECO:0000313" key="2">
    <source>
        <dbReference type="EMBL" id="CAF1550332.1"/>
    </source>
</evidence>
<dbReference type="Proteomes" id="UP000663828">
    <property type="component" value="Unassembled WGS sequence"/>
</dbReference>
<evidence type="ECO:0000313" key="3">
    <source>
        <dbReference type="Proteomes" id="UP000663828"/>
    </source>
</evidence>
<organism evidence="2 3">
    <name type="scientific">Adineta ricciae</name>
    <name type="common">Rotifer</name>
    <dbReference type="NCBI Taxonomy" id="249248"/>
    <lineage>
        <taxon>Eukaryota</taxon>
        <taxon>Metazoa</taxon>
        <taxon>Spiralia</taxon>
        <taxon>Gnathifera</taxon>
        <taxon>Rotifera</taxon>
        <taxon>Eurotatoria</taxon>
        <taxon>Bdelloidea</taxon>
        <taxon>Adinetida</taxon>
        <taxon>Adinetidae</taxon>
        <taxon>Adineta</taxon>
    </lineage>
</organism>
<evidence type="ECO:0000256" key="1">
    <source>
        <dbReference type="SAM" id="MobiDB-lite"/>
    </source>
</evidence>
<dbReference type="AlphaFoldDB" id="A0A815WKW0"/>
<reference evidence="2" key="1">
    <citation type="submission" date="2021-02" db="EMBL/GenBank/DDBJ databases">
        <authorList>
            <person name="Nowell W R."/>
        </authorList>
    </citation>
    <scope>NUCLEOTIDE SEQUENCE</scope>
</reference>
<feature type="compositionally biased region" description="Basic residues" evidence="1">
    <location>
        <begin position="51"/>
        <end position="62"/>
    </location>
</feature>
<feature type="compositionally biased region" description="Polar residues" evidence="1">
    <location>
        <begin position="19"/>
        <end position="35"/>
    </location>
</feature>
<dbReference type="EMBL" id="CAJNOR010005189">
    <property type="protein sequence ID" value="CAF1550332.1"/>
    <property type="molecule type" value="Genomic_DNA"/>
</dbReference>
<keyword evidence="3" id="KW-1185">Reference proteome</keyword>
<accession>A0A815WKW0</accession>
<name>A0A815WKW0_ADIRI</name>
<sequence>MNSNSNKQPEIMETDDTAKSSLQNEQLPNLPTPITSELHVPSPRTSTPWKPRPKQTSRKRLVRFNLPEANISASPPTISSLSKSIMKMTIVKETDE</sequence>
<proteinExistence type="predicted"/>
<comment type="caution">
    <text evidence="2">The sequence shown here is derived from an EMBL/GenBank/DDBJ whole genome shotgun (WGS) entry which is preliminary data.</text>
</comment>
<protein>
    <submittedName>
        <fullName evidence="2">Uncharacterized protein</fullName>
    </submittedName>
</protein>
<gene>
    <name evidence="2" type="ORF">XAT740_LOCUS42845</name>
</gene>